<evidence type="ECO:0000313" key="2">
    <source>
        <dbReference type="EMBL" id="PRX24427.1"/>
    </source>
</evidence>
<keyword evidence="3" id="KW-1185">Reference proteome</keyword>
<evidence type="ECO:0000313" key="3">
    <source>
        <dbReference type="Proteomes" id="UP000239415"/>
    </source>
</evidence>
<feature type="region of interest" description="Disordered" evidence="1">
    <location>
        <begin position="34"/>
        <end position="85"/>
    </location>
</feature>
<dbReference type="AlphaFoldDB" id="A0A2T0KLR6"/>
<feature type="compositionally biased region" description="Basic and acidic residues" evidence="1">
    <location>
        <begin position="56"/>
        <end position="65"/>
    </location>
</feature>
<reference evidence="2 3" key="1">
    <citation type="submission" date="2018-03" db="EMBL/GenBank/DDBJ databases">
        <title>Genomic Encyclopedia of Archaeal and Bacterial Type Strains, Phase II (KMG-II): from individual species to whole genera.</title>
        <authorList>
            <person name="Goeker M."/>
        </authorList>
    </citation>
    <scope>NUCLEOTIDE SEQUENCE [LARGE SCALE GENOMIC DNA]</scope>
    <source>
        <strain evidence="2 3">DSM 43146</strain>
    </source>
</reference>
<organism evidence="2 3">
    <name type="scientific">Actinoplanes italicus</name>
    <dbReference type="NCBI Taxonomy" id="113567"/>
    <lineage>
        <taxon>Bacteria</taxon>
        <taxon>Bacillati</taxon>
        <taxon>Actinomycetota</taxon>
        <taxon>Actinomycetes</taxon>
        <taxon>Micromonosporales</taxon>
        <taxon>Micromonosporaceae</taxon>
        <taxon>Actinoplanes</taxon>
    </lineage>
</organism>
<accession>A0A2T0KLR6</accession>
<feature type="compositionally biased region" description="Basic and acidic residues" evidence="1">
    <location>
        <begin position="72"/>
        <end position="85"/>
    </location>
</feature>
<evidence type="ECO:0000256" key="1">
    <source>
        <dbReference type="SAM" id="MobiDB-lite"/>
    </source>
</evidence>
<sequence>MGELTFTDGTTGGGRRLRRCRLTLVVVDILDDPERDNDAEREVDFESEEAPVLPEQTRDDTERGWGEQSWSNDDRLLEDRPPHWG</sequence>
<protein>
    <submittedName>
        <fullName evidence="2">Uncharacterized protein</fullName>
    </submittedName>
</protein>
<gene>
    <name evidence="2" type="ORF">CLV67_102202</name>
</gene>
<comment type="caution">
    <text evidence="2">The sequence shown here is derived from an EMBL/GenBank/DDBJ whole genome shotgun (WGS) entry which is preliminary data.</text>
</comment>
<proteinExistence type="predicted"/>
<dbReference type="EMBL" id="PVMZ01000002">
    <property type="protein sequence ID" value="PRX24427.1"/>
    <property type="molecule type" value="Genomic_DNA"/>
</dbReference>
<dbReference type="Proteomes" id="UP000239415">
    <property type="component" value="Unassembled WGS sequence"/>
</dbReference>
<name>A0A2T0KLR6_9ACTN</name>